<evidence type="ECO:0000256" key="3">
    <source>
        <dbReference type="ARBA" id="ARBA00022989"/>
    </source>
</evidence>
<feature type="transmembrane region" description="Helical" evidence="5">
    <location>
        <begin position="105"/>
        <end position="123"/>
    </location>
</feature>
<comment type="subcellular location">
    <subcellularLocation>
        <location evidence="1">Membrane</location>
        <topology evidence="1">Multi-pass membrane protein</topology>
    </subcellularLocation>
</comment>
<dbReference type="AlphaFoldDB" id="A0A1M5JGN0"/>
<feature type="transmembrane region" description="Helical" evidence="5">
    <location>
        <begin position="286"/>
        <end position="309"/>
    </location>
</feature>
<feature type="transmembrane region" description="Helical" evidence="5">
    <location>
        <begin position="7"/>
        <end position="26"/>
    </location>
</feature>
<dbReference type="Pfam" id="PF01758">
    <property type="entry name" value="SBF"/>
    <property type="match status" value="1"/>
</dbReference>
<dbReference type="Gene3D" id="1.20.1530.20">
    <property type="match status" value="1"/>
</dbReference>
<feature type="transmembrane region" description="Helical" evidence="5">
    <location>
        <begin position="74"/>
        <end position="93"/>
    </location>
</feature>
<keyword evidence="3 5" id="KW-1133">Transmembrane helix</keyword>
<evidence type="ECO:0000256" key="5">
    <source>
        <dbReference type="SAM" id="Phobius"/>
    </source>
</evidence>
<feature type="transmembrane region" description="Helical" evidence="5">
    <location>
        <begin position="46"/>
        <end position="65"/>
    </location>
</feature>
<dbReference type="EMBL" id="FQWQ01000001">
    <property type="protein sequence ID" value="SHG39668.1"/>
    <property type="molecule type" value="Genomic_DNA"/>
</dbReference>
<evidence type="ECO:0000256" key="1">
    <source>
        <dbReference type="ARBA" id="ARBA00004141"/>
    </source>
</evidence>
<evidence type="ECO:0000256" key="2">
    <source>
        <dbReference type="ARBA" id="ARBA00022692"/>
    </source>
</evidence>
<organism evidence="6 7">
    <name type="scientific">Chryseolinea serpens</name>
    <dbReference type="NCBI Taxonomy" id="947013"/>
    <lineage>
        <taxon>Bacteria</taxon>
        <taxon>Pseudomonadati</taxon>
        <taxon>Bacteroidota</taxon>
        <taxon>Cytophagia</taxon>
        <taxon>Cytophagales</taxon>
        <taxon>Fulvivirgaceae</taxon>
        <taxon>Chryseolinea</taxon>
    </lineage>
</organism>
<keyword evidence="4 5" id="KW-0472">Membrane</keyword>
<keyword evidence="2 5" id="KW-0812">Transmembrane</keyword>
<accession>A0A1M5JGN0</accession>
<keyword evidence="7" id="KW-1185">Reference proteome</keyword>
<feature type="transmembrane region" description="Helical" evidence="5">
    <location>
        <begin position="135"/>
        <end position="158"/>
    </location>
</feature>
<dbReference type="InterPro" id="IPR002657">
    <property type="entry name" value="BilAc:Na_symport/Acr3"/>
</dbReference>
<dbReference type="STRING" id="947013.SAMN04488109_0043"/>
<dbReference type="InterPro" id="IPR038770">
    <property type="entry name" value="Na+/solute_symporter_sf"/>
</dbReference>
<dbReference type="GO" id="GO:0016020">
    <property type="term" value="C:membrane"/>
    <property type="evidence" value="ECO:0007669"/>
    <property type="project" value="UniProtKB-SubCell"/>
</dbReference>
<feature type="transmembrane region" description="Helical" evidence="5">
    <location>
        <begin position="164"/>
        <end position="184"/>
    </location>
</feature>
<dbReference type="PANTHER" id="PTHR10361:SF28">
    <property type="entry name" value="P3 PROTEIN-RELATED"/>
    <property type="match status" value="1"/>
</dbReference>
<reference evidence="6 7" key="1">
    <citation type="submission" date="2016-11" db="EMBL/GenBank/DDBJ databases">
        <authorList>
            <person name="Jaros S."/>
            <person name="Januszkiewicz K."/>
            <person name="Wedrychowicz H."/>
        </authorList>
    </citation>
    <scope>NUCLEOTIDE SEQUENCE [LARGE SCALE GENOMIC DNA]</scope>
    <source>
        <strain evidence="6 7">DSM 24574</strain>
    </source>
</reference>
<feature type="transmembrane region" description="Helical" evidence="5">
    <location>
        <begin position="191"/>
        <end position="208"/>
    </location>
</feature>
<feature type="transmembrane region" description="Helical" evidence="5">
    <location>
        <begin position="259"/>
        <end position="280"/>
    </location>
</feature>
<protein>
    <submittedName>
        <fullName evidence="6">Bile acid:Na+ symporter, BASS family</fullName>
    </submittedName>
</protein>
<dbReference type="PANTHER" id="PTHR10361">
    <property type="entry name" value="SODIUM-BILE ACID COTRANSPORTER"/>
    <property type="match status" value="1"/>
</dbReference>
<proteinExistence type="predicted"/>
<dbReference type="RefSeq" id="WP_084137803.1">
    <property type="nucleotide sequence ID" value="NZ_FQWQ01000001.1"/>
</dbReference>
<feature type="transmembrane region" description="Helical" evidence="5">
    <location>
        <begin position="228"/>
        <end position="247"/>
    </location>
</feature>
<sequence length="387" mass="42453">MNKSTSKIFFFLAALFILGYIVLLYTQPQEVTLTPRSATPPVEPESFRFGGLLLMGFFVMIALAFRGYELLKGYSYTIMIFAAVSVAMYYPQYFVTVGDFKLSKLIVPLLQLIMFGMGTALSWKDFTRVLQMPKGVIVGVLCHYTVMPFVGWTVTQIFSFPPEIAAGIILIGSCPNGLASNVMTFLARGNLALSITLTAISTLIAPLVTPMFMKLLAGQYVPVNFLDMVWHITQIIVLPIGVGLIFNHFLHGKFKWLDAVMPLVSMISIALIIVVITAAGRNDLLLVGKLLVVAVLMHNITGYILGYWISRGLRMSEKDCRTLALEVGLQNGGLASGIALKMGKLATVGLAAAVFGPAMNITGSSLALWWRSRTPETEQETDERHHA</sequence>
<gene>
    <name evidence="6" type="ORF">SAMN04488109_0043</name>
</gene>
<feature type="transmembrane region" description="Helical" evidence="5">
    <location>
        <begin position="345"/>
        <end position="370"/>
    </location>
</feature>
<dbReference type="InterPro" id="IPR004710">
    <property type="entry name" value="Bilac:Na_transpt"/>
</dbReference>
<evidence type="ECO:0000313" key="6">
    <source>
        <dbReference type="EMBL" id="SHG39668.1"/>
    </source>
</evidence>
<evidence type="ECO:0000256" key="4">
    <source>
        <dbReference type="ARBA" id="ARBA00023136"/>
    </source>
</evidence>
<dbReference type="Proteomes" id="UP000184212">
    <property type="component" value="Unassembled WGS sequence"/>
</dbReference>
<evidence type="ECO:0000313" key="7">
    <source>
        <dbReference type="Proteomes" id="UP000184212"/>
    </source>
</evidence>
<name>A0A1M5JGN0_9BACT</name>